<dbReference type="Proteomes" id="UP000095280">
    <property type="component" value="Unplaced"/>
</dbReference>
<evidence type="ECO:0000313" key="3">
    <source>
        <dbReference type="WBParaSite" id="maker-unitig_26819-snap-gene-0.2-mRNA-1"/>
    </source>
</evidence>
<evidence type="ECO:0000313" key="2">
    <source>
        <dbReference type="Proteomes" id="UP000095280"/>
    </source>
</evidence>
<feature type="region of interest" description="Disordered" evidence="1">
    <location>
        <begin position="1"/>
        <end position="23"/>
    </location>
</feature>
<reference evidence="3" key="1">
    <citation type="submission" date="2016-11" db="UniProtKB">
        <authorList>
            <consortium name="WormBaseParasite"/>
        </authorList>
    </citation>
    <scope>IDENTIFICATION</scope>
</reference>
<feature type="compositionally biased region" description="Low complexity" evidence="1">
    <location>
        <begin position="43"/>
        <end position="72"/>
    </location>
</feature>
<feature type="region of interest" description="Disordered" evidence="1">
    <location>
        <begin position="43"/>
        <end position="275"/>
    </location>
</feature>
<sequence length="275" mass="26520">MTEEAPQQARSARLGAASNKAPADQAGVADLLGGEVAAAPGESLSAAAGKSPAKSPPAAKASAAKSPAKQSSGIPRSQQPTGGDRWAKKSPKADAAAAERNGKLVAGPAAEPVQLRKKPGSAAATVTASAAKASPRPASASKTGRPASSAAAPAGVKPKPSPTSTAAATGSLAKRPTATGRPASTAAAVGSPAKSAGRPASAMHGTASGAARQHVRASTEPAAKASCQPVSSSLSASADSEAKKKLAARSKIGSLTNAEHTPNIQPPRPGVEGAV</sequence>
<feature type="compositionally biased region" description="Polar residues" evidence="1">
    <location>
        <begin position="253"/>
        <end position="263"/>
    </location>
</feature>
<feature type="compositionally biased region" description="Low complexity" evidence="1">
    <location>
        <begin position="121"/>
        <end position="158"/>
    </location>
</feature>
<name>A0A1I8FB06_9PLAT</name>
<evidence type="ECO:0000256" key="1">
    <source>
        <dbReference type="SAM" id="MobiDB-lite"/>
    </source>
</evidence>
<protein>
    <submittedName>
        <fullName evidence="3">DUF4596 domain-containing protein</fullName>
    </submittedName>
</protein>
<dbReference type="WBParaSite" id="maker-unitig_26819-snap-gene-0.2-mRNA-1">
    <property type="protein sequence ID" value="maker-unitig_26819-snap-gene-0.2-mRNA-1"/>
    <property type="gene ID" value="maker-unitig_26819-snap-gene-0.2"/>
</dbReference>
<organism evidence="2 3">
    <name type="scientific">Macrostomum lignano</name>
    <dbReference type="NCBI Taxonomy" id="282301"/>
    <lineage>
        <taxon>Eukaryota</taxon>
        <taxon>Metazoa</taxon>
        <taxon>Spiralia</taxon>
        <taxon>Lophotrochozoa</taxon>
        <taxon>Platyhelminthes</taxon>
        <taxon>Rhabditophora</taxon>
        <taxon>Macrostomorpha</taxon>
        <taxon>Macrostomida</taxon>
        <taxon>Macrostomidae</taxon>
        <taxon>Macrostomum</taxon>
    </lineage>
</organism>
<accession>A0A1I8FB06</accession>
<keyword evidence="2" id="KW-1185">Reference proteome</keyword>
<dbReference type="AlphaFoldDB" id="A0A1I8FB06"/>
<proteinExistence type="predicted"/>